<feature type="domain" description="Dystroglycan-type cadherin-like" evidence="4">
    <location>
        <begin position="145"/>
        <end position="250"/>
    </location>
</feature>
<feature type="region of interest" description="Disordered" evidence="1">
    <location>
        <begin position="529"/>
        <end position="648"/>
    </location>
</feature>
<feature type="chain" id="PRO_5020354330" description="Dystroglycan-type cadherin-like domain-containing protein" evidence="3">
    <location>
        <begin position="24"/>
        <end position="812"/>
    </location>
</feature>
<dbReference type="Proteomes" id="UP000301737">
    <property type="component" value="Unassembled WGS sequence"/>
</dbReference>
<feature type="domain" description="Dystroglycan-type cadherin-like" evidence="4">
    <location>
        <begin position="26"/>
        <end position="130"/>
    </location>
</feature>
<comment type="caution">
    <text evidence="5">The sequence shown here is derived from an EMBL/GenBank/DDBJ whole genome shotgun (WGS) entry which is preliminary data.</text>
</comment>
<feature type="compositionally biased region" description="Basic residues" evidence="1">
    <location>
        <begin position="776"/>
        <end position="787"/>
    </location>
</feature>
<dbReference type="InterPro" id="IPR015919">
    <property type="entry name" value="Cadherin-like_sf"/>
</dbReference>
<protein>
    <recommendedName>
        <fullName evidence="4">Dystroglycan-type cadherin-like domain-containing protein</fullName>
    </recommendedName>
</protein>
<dbReference type="AlphaFoldDB" id="A0A4C2E539"/>
<keyword evidence="2" id="KW-0472">Membrane</keyword>
<feature type="region of interest" description="Disordered" evidence="1">
    <location>
        <begin position="437"/>
        <end position="494"/>
    </location>
</feature>
<keyword evidence="2" id="KW-0812">Transmembrane</keyword>
<feature type="compositionally biased region" description="Low complexity" evidence="1">
    <location>
        <begin position="446"/>
        <end position="488"/>
    </location>
</feature>
<evidence type="ECO:0000313" key="6">
    <source>
        <dbReference type="Proteomes" id="UP000301737"/>
    </source>
</evidence>
<keyword evidence="3" id="KW-0732">Signal</keyword>
<evidence type="ECO:0000256" key="2">
    <source>
        <dbReference type="SAM" id="Phobius"/>
    </source>
</evidence>
<keyword evidence="6" id="KW-1185">Reference proteome</keyword>
<name>A0A4C2E539_9SACH</name>
<sequence>MRNIQILVLLVALSLGLLIGVRCQPIESFPVDAQWPPVARIGKAFEFQISDDTFQSSSAGIQINYEAFDLPSWLSFDSGSRTFSGTPQKDDLKDGLTTRVPVTLQGTDPSDNKKVNKSYNLVVTGKTSVDVASNFNLLALLKNYGSTNGQGGLILKPNQEFNITFGRDSFTNQDYITEYYGTTEPYNAPLPSWMVFDGNNLKFSGVTPVAHSEIAPQTAYQFAIGATDINGYASASIPFSIVVGAHELTTSIQNSLMINVSKSGDFDYQLPLDYVFLDDKTISDNDLGSIETLNAPDWVSLDNGTLSGRMPMNSDSPSKVNFSVVVHDTFEDSIYWNFEVASTHDLFATDSLPNINATRDDWFQYSFLPSQFTDINDTNISVSFPNSSQNHDWINFKSSNLTLMGKVPDDFESLSIALVAQENSLRQQLGFELVGMDDRNHHHNNTSSSSSRSSTRHPTSSKSSISPTSRSATATATSSSGTAALTPSKKNRSGTNTAAIAAGVTVPVVVVVAAALFFFLWWRRRRNDKGNDAEKSPDISSPDTDNPANNPNRRLSENPFSDGSAMNYPETLGALTATHSDRNSLSGSDTSSLDEKRNASEASRIVQRELSSPSSEMLLSVPLPVSNSNESNFFNPNDRSSSVYRDSEPALRKSWRYSENSRAERSFRDSVRTNSTVSTTDLLNTVIKEDQPIAKDPRKSTLGQRDSVFWNSRGSPKKTGSRANYTSESNMLPILDEQSQDSHYKADTAMTMSSSSSSDELIPMQENGKFNWVSKSKTKRTPSKKRLVQTQNESNVDVGQADEIEGHVPEQI</sequence>
<feature type="compositionally biased region" description="Basic and acidic residues" evidence="1">
    <location>
        <begin position="688"/>
        <end position="699"/>
    </location>
</feature>
<evidence type="ECO:0000256" key="3">
    <source>
        <dbReference type="SAM" id="SignalP"/>
    </source>
</evidence>
<dbReference type="InterPro" id="IPR006644">
    <property type="entry name" value="Cadg"/>
</dbReference>
<gene>
    <name evidence="5" type="ORF">ZYGM_001192</name>
</gene>
<organism evidence="5 6">
    <name type="scientific">Zygosaccharomyces mellis</name>
    <dbReference type="NCBI Taxonomy" id="42258"/>
    <lineage>
        <taxon>Eukaryota</taxon>
        <taxon>Fungi</taxon>
        <taxon>Dikarya</taxon>
        <taxon>Ascomycota</taxon>
        <taxon>Saccharomycotina</taxon>
        <taxon>Saccharomycetes</taxon>
        <taxon>Saccharomycetales</taxon>
        <taxon>Saccharomycetaceae</taxon>
        <taxon>Zygosaccharomyces</taxon>
    </lineage>
</organism>
<feature type="region of interest" description="Disordered" evidence="1">
    <location>
        <begin position="688"/>
        <end position="812"/>
    </location>
</feature>
<feature type="transmembrane region" description="Helical" evidence="2">
    <location>
        <begin position="498"/>
        <end position="522"/>
    </location>
</feature>
<dbReference type="Pfam" id="PF05345">
    <property type="entry name" value="He_PIG"/>
    <property type="match status" value="2"/>
</dbReference>
<evidence type="ECO:0000259" key="4">
    <source>
        <dbReference type="SMART" id="SM00736"/>
    </source>
</evidence>
<feature type="compositionally biased region" description="Polar residues" evidence="1">
    <location>
        <begin position="721"/>
        <end position="730"/>
    </location>
</feature>
<keyword evidence="2" id="KW-1133">Transmembrane helix</keyword>
<evidence type="ECO:0000256" key="1">
    <source>
        <dbReference type="SAM" id="MobiDB-lite"/>
    </source>
</evidence>
<feature type="compositionally biased region" description="Low complexity" evidence="1">
    <location>
        <begin position="609"/>
        <end position="637"/>
    </location>
</feature>
<feature type="compositionally biased region" description="Polar residues" evidence="1">
    <location>
        <begin position="788"/>
        <end position="797"/>
    </location>
</feature>
<dbReference type="InterPro" id="IPR013783">
    <property type="entry name" value="Ig-like_fold"/>
</dbReference>
<feature type="compositionally biased region" description="Polar residues" evidence="1">
    <location>
        <begin position="701"/>
        <end position="714"/>
    </location>
</feature>
<dbReference type="OrthoDB" id="41532at2759"/>
<dbReference type="Gene3D" id="2.60.40.10">
    <property type="entry name" value="Immunoglobulins"/>
    <property type="match status" value="3"/>
</dbReference>
<accession>A0A4C2E539</accession>
<dbReference type="GO" id="GO:0005509">
    <property type="term" value="F:calcium ion binding"/>
    <property type="evidence" value="ECO:0007669"/>
    <property type="project" value="InterPro"/>
</dbReference>
<feature type="domain" description="Dystroglycan-type cadherin-like" evidence="4">
    <location>
        <begin position="347"/>
        <end position="445"/>
    </location>
</feature>
<feature type="compositionally biased region" description="Polar residues" evidence="1">
    <location>
        <begin position="538"/>
        <end position="561"/>
    </location>
</feature>
<dbReference type="SUPFAM" id="SSF49313">
    <property type="entry name" value="Cadherin-like"/>
    <property type="match status" value="3"/>
</dbReference>
<dbReference type="SMART" id="SM00736">
    <property type="entry name" value="CADG"/>
    <property type="match status" value="3"/>
</dbReference>
<evidence type="ECO:0000313" key="5">
    <source>
        <dbReference type="EMBL" id="GCE99101.1"/>
    </source>
</evidence>
<dbReference type="GO" id="GO:0016020">
    <property type="term" value="C:membrane"/>
    <property type="evidence" value="ECO:0007669"/>
    <property type="project" value="InterPro"/>
</dbReference>
<feature type="signal peptide" evidence="3">
    <location>
        <begin position="1"/>
        <end position="23"/>
    </location>
</feature>
<proteinExistence type="predicted"/>
<reference evidence="5 6" key="1">
    <citation type="submission" date="2019-01" db="EMBL/GenBank/DDBJ databases">
        <title>Draft Genome Sequencing of Zygosaccharomyces mellis Ca-7.</title>
        <authorList>
            <person name="Shiwa Y."/>
            <person name="Kanesaki Y."/>
            <person name="Ishige T."/>
            <person name="Mura K."/>
            <person name="Hori T."/>
            <person name="Tamura T."/>
        </authorList>
    </citation>
    <scope>NUCLEOTIDE SEQUENCE [LARGE SCALE GENOMIC DNA]</scope>
    <source>
        <strain evidence="5 6">Ca-7</strain>
    </source>
</reference>
<dbReference type="EMBL" id="BIMX01000008">
    <property type="protein sequence ID" value="GCE99101.1"/>
    <property type="molecule type" value="Genomic_DNA"/>
</dbReference>